<dbReference type="AlphaFoldDB" id="A0AAV5NRI8"/>
<keyword evidence="5" id="KW-0413">Isomerase</keyword>
<comment type="caution">
    <text evidence="11">The sequence shown here is derived from an EMBL/GenBank/DDBJ whole genome shotgun (WGS) entry which is preliminary data.</text>
</comment>
<keyword evidence="12" id="KW-1185">Reference proteome</keyword>
<dbReference type="PANTHER" id="PTHR11070">
    <property type="entry name" value="UVRD / RECB / PCRA DNA HELICASE FAMILY MEMBER"/>
    <property type="match status" value="1"/>
</dbReference>
<dbReference type="Gene3D" id="3.40.50.300">
    <property type="entry name" value="P-loop containing nucleotide triphosphate hydrolases"/>
    <property type="match status" value="2"/>
</dbReference>
<protein>
    <recommendedName>
        <fullName evidence="7">DNA 3'-5' helicase</fullName>
        <ecNumber evidence="7">5.6.2.4</ecNumber>
    </recommendedName>
</protein>
<dbReference type="GO" id="GO:0043138">
    <property type="term" value="F:3'-5' DNA helicase activity"/>
    <property type="evidence" value="ECO:0007669"/>
    <property type="project" value="UniProtKB-EC"/>
</dbReference>
<keyword evidence="4 9" id="KW-0067">ATP-binding</keyword>
<dbReference type="Pfam" id="PF00580">
    <property type="entry name" value="UvrD-helicase"/>
    <property type="match status" value="1"/>
</dbReference>
<dbReference type="GO" id="GO:0000725">
    <property type="term" value="P:recombinational repair"/>
    <property type="evidence" value="ECO:0007669"/>
    <property type="project" value="TreeGrafter"/>
</dbReference>
<dbReference type="InterPro" id="IPR014016">
    <property type="entry name" value="UvrD-like_ATP-bd"/>
</dbReference>
<name>A0AAV5NRI8_9VIBR</name>
<dbReference type="PROSITE" id="PS51198">
    <property type="entry name" value="UVRD_HELICASE_ATP_BIND"/>
    <property type="match status" value="1"/>
</dbReference>
<evidence type="ECO:0000256" key="2">
    <source>
        <dbReference type="ARBA" id="ARBA00022801"/>
    </source>
</evidence>
<dbReference type="InterPro" id="IPR027417">
    <property type="entry name" value="P-loop_NTPase"/>
</dbReference>
<evidence type="ECO:0000313" key="12">
    <source>
        <dbReference type="Proteomes" id="UP001156690"/>
    </source>
</evidence>
<evidence type="ECO:0000256" key="9">
    <source>
        <dbReference type="PROSITE-ProRule" id="PRU00560"/>
    </source>
</evidence>
<comment type="catalytic activity">
    <reaction evidence="8">
        <text>ATP + H2O = ADP + phosphate + H(+)</text>
        <dbReference type="Rhea" id="RHEA:13065"/>
        <dbReference type="ChEBI" id="CHEBI:15377"/>
        <dbReference type="ChEBI" id="CHEBI:15378"/>
        <dbReference type="ChEBI" id="CHEBI:30616"/>
        <dbReference type="ChEBI" id="CHEBI:43474"/>
        <dbReference type="ChEBI" id="CHEBI:456216"/>
        <dbReference type="EC" id="5.6.2.4"/>
    </reaction>
</comment>
<evidence type="ECO:0000256" key="4">
    <source>
        <dbReference type="ARBA" id="ARBA00022840"/>
    </source>
</evidence>
<evidence type="ECO:0000313" key="11">
    <source>
        <dbReference type="EMBL" id="GLQ72949.1"/>
    </source>
</evidence>
<keyword evidence="1 9" id="KW-0547">Nucleotide-binding</keyword>
<dbReference type="EMBL" id="BSNX01000024">
    <property type="protein sequence ID" value="GLQ72949.1"/>
    <property type="molecule type" value="Genomic_DNA"/>
</dbReference>
<evidence type="ECO:0000256" key="7">
    <source>
        <dbReference type="ARBA" id="ARBA00034808"/>
    </source>
</evidence>
<reference evidence="12" key="1">
    <citation type="journal article" date="2019" name="Int. J. Syst. Evol. Microbiol.">
        <title>The Global Catalogue of Microorganisms (GCM) 10K type strain sequencing project: providing services to taxonomists for standard genome sequencing and annotation.</title>
        <authorList>
            <consortium name="The Broad Institute Genomics Platform"/>
            <consortium name="The Broad Institute Genome Sequencing Center for Infectious Disease"/>
            <person name="Wu L."/>
            <person name="Ma J."/>
        </authorList>
    </citation>
    <scope>NUCLEOTIDE SEQUENCE [LARGE SCALE GENOMIC DNA]</scope>
    <source>
        <strain evidence="12">NBRC 15640</strain>
    </source>
</reference>
<dbReference type="RefSeq" id="WP_126607321.1">
    <property type="nucleotide sequence ID" value="NZ_AP025144.1"/>
</dbReference>
<dbReference type="GO" id="GO:0005524">
    <property type="term" value="F:ATP binding"/>
    <property type="evidence" value="ECO:0007669"/>
    <property type="project" value="UniProtKB-UniRule"/>
</dbReference>
<proteinExistence type="predicted"/>
<keyword evidence="2 9" id="KW-0378">Hydrolase</keyword>
<evidence type="ECO:0000256" key="1">
    <source>
        <dbReference type="ARBA" id="ARBA00022741"/>
    </source>
</evidence>
<dbReference type="InterPro" id="IPR000212">
    <property type="entry name" value="DNA_helicase_UvrD/REP"/>
</dbReference>
<dbReference type="InterPro" id="IPR014017">
    <property type="entry name" value="DNA_helicase_UvrD-like_C"/>
</dbReference>
<dbReference type="PANTHER" id="PTHR11070:SF45">
    <property type="entry name" value="DNA 3'-5' HELICASE"/>
    <property type="match status" value="1"/>
</dbReference>
<dbReference type="GO" id="GO:0005829">
    <property type="term" value="C:cytosol"/>
    <property type="evidence" value="ECO:0007669"/>
    <property type="project" value="TreeGrafter"/>
</dbReference>
<dbReference type="SUPFAM" id="SSF52540">
    <property type="entry name" value="P-loop containing nucleoside triphosphate hydrolases"/>
    <property type="match status" value="1"/>
</dbReference>
<evidence type="ECO:0000256" key="6">
    <source>
        <dbReference type="ARBA" id="ARBA00034617"/>
    </source>
</evidence>
<evidence type="ECO:0000259" key="10">
    <source>
        <dbReference type="PROSITE" id="PS51198"/>
    </source>
</evidence>
<accession>A0AAV5NRI8</accession>
<comment type="catalytic activity">
    <reaction evidence="6">
        <text>Couples ATP hydrolysis with the unwinding of duplex DNA by translocating in the 3'-5' direction.</text>
        <dbReference type="EC" id="5.6.2.4"/>
    </reaction>
</comment>
<dbReference type="Pfam" id="PF13361">
    <property type="entry name" value="UvrD_C"/>
    <property type="match status" value="1"/>
</dbReference>
<evidence type="ECO:0000256" key="3">
    <source>
        <dbReference type="ARBA" id="ARBA00022806"/>
    </source>
</evidence>
<organism evidence="11 12">
    <name type="scientific">Vibrio penaeicida</name>
    <dbReference type="NCBI Taxonomy" id="104609"/>
    <lineage>
        <taxon>Bacteria</taxon>
        <taxon>Pseudomonadati</taxon>
        <taxon>Pseudomonadota</taxon>
        <taxon>Gammaproteobacteria</taxon>
        <taxon>Vibrionales</taxon>
        <taxon>Vibrionaceae</taxon>
        <taxon>Vibrio</taxon>
    </lineage>
</organism>
<dbReference type="GO" id="GO:0016787">
    <property type="term" value="F:hydrolase activity"/>
    <property type="evidence" value="ECO:0007669"/>
    <property type="project" value="UniProtKB-UniRule"/>
</dbReference>
<evidence type="ECO:0000256" key="8">
    <source>
        <dbReference type="ARBA" id="ARBA00048988"/>
    </source>
</evidence>
<dbReference type="GO" id="GO:0003677">
    <property type="term" value="F:DNA binding"/>
    <property type="evidence" value="ECO:0007669"/>
    <property type="project" value="InterPro"/>
</dbReference>
<dbReference type="EC" id="5.6.2.4" evidence="7"/>
<sequence>MAHINMLTGLDRKYRRHFKKVFNKLNDEFFIRESLLDALQVAPCIIEGPCNSWVFVGVHSEKLDSVSLSKLLKFNDSMLKLGLKPVQYLAVVDNMTSGEGSTLQVDDSLSDYVQIVENKTFIEYGEQRIHAALTEFTIEEHTRIKRTFFPESVIPAQCSTRRGKISVDNTARLLPFFLDYDQELATRLDMIESVDSEEEGQEDTSVRLINGVAGSGKTLILINRAALYCKKYPEKKVLLAIHNKPVTEDIKYRFEMWLKGKPDNLEIATFHSFALKQYSKSYQRVTPVFGDANLKEEKQTVLSDKNEAYTKLSLTDEQIWSELEYINDYLIKDKEEYLEFDRQGRGFSLQKSQREHIWLLYADFCAQLSSVKKYLPSLYIKEVALSDKPLEQFDHILLDEAQFFAPSWLQLIKRSLTPGGQLFICADPNQGFLKNRLSWKSVGLNVRGRTKRLNHSYRTTYEIMVAANALLDGLEGSPEDYVKPDYEKMVRGYKPQIIYSRNAQDEKKRFLNELVALVKSEKVSLHQVMVLCSPEYYPKNLKQEIEQRLGLNTVVNYNNSKELASNVGSKIRLLNINSCTGMESGTVFVLGSGHIINQPKNLELNDSEREEVLQESMRKLYVAMTRAGQKLVVFSTEEFPASVEKQVDITGAVTLS</sequence>
<feature type="binding site" evidence="9">
    <location>
        <begin position="211"/>
        <end position="218"/>
    </location>
    <ligand>
        <name>ATP</name>
        <dbReference type="ChEBI" id="CHEBI:30616"/>
    </ligand>
</feature>
<gene>
    <name evidence="11" type="ORF">GCM10007932_23090</name>
</gene>
<dbReference type="Proteomes" id="UP001156690">
    <property type="component" value="Unassembled WGS sequence"/>
</dbReference>
<feature type="domain" description="UvrD-like helicase ATP-binding" evidence="10">
    <location>
        <begin position="190"/>
        <end position="460"/>
    </location>
</feature>
<evidence type="ECO:0000256" key="5">
    <source>
        <dbReference type="ARBA" id="ARBA00023235"/>
    </source>
</evidence>
<keyword evidence="3 9" id="KW-0347">Helicase</keyword>